<comment type="function">
    <text evidence="9">Condenses 4-methyl-5-(beta-hydroxyethyl)thiazole monophosphate (THZ-P) and 2-methyl-4-amino-5-hydroxymethyl pyrimidine pyrophosphate (HMP-PP) to form thiamine monophosphate (TMP).</text>
</comment>
<comment type="catalytic activity">
    <reaction evidence="8 9 10">
        <text>2-[(2R,5Z)-2-carboxy-4-methylthiazol-5(2H)-ylidene]ethyl phosphate + 4-amino-2-methyl-5-(diphosphooxymethyl)pyrimidine + 2 H(+) = thiamine phosphate + CO2 + diphosphate</text>
        <dbReference type="Rhea" id="RHEA:47844"/>
        <dbReference type="ChEBI" id="CHEBI:15378"/>
        <dbReference type="ChEBI" id="CHEBI:16526"/>
        <dbReference type="ChEBI" id="CHEBI:33019"/>
        <dbReference type="ChEBI" id="CHEBI:37575"/>
        <dbReference type="ChEBI" id="CHEBI:57841"/>
        <dbReference type="ChEBI" id="CHEBI:62899"/>
        <dbReference type="EC" id="2.5.1.3"/>
    </reaction>
</comment>
<feature type="domain" description="Thiamine phosphate synthase/TenI" evidence="12">
    <location>
        <begin position="8"/>
        <end position="182"/>
    </location>
</feature>
<dbReference type="InterPro" id="IPR036206">
    <property type="entry name" value="ThiamineP_synth_sf"/>
</dbReference>
<evidence type="ECO:0000313" key="15">
    <source>
        <dbReference type="Proteomes" id="UP000070224"/>
    </source>
</evidence>
<sequence length="644" mass="70192">MLPQQIIAITPPALGDTGEALRIAHLLRLGVGRVHIRKPNATVEELEALIRSIPRELRSRCVLSHHIELVRRWGLSGVHLSVADWSTLRERPTDALRPEQIVGVSCHSVAELERLPFRPDYAYVSPVAASISKPGYGTEILWTPELRRAVTARFPFPLIALGGIGEANAQGFIEEGFAGVALLGYFASQQLHELTERVQKLCTPTLLLCGGIDPTAEAGLTADMQHAARLGVRAYSIVTALTCQDAVTFTRLTAVADTDLIEAVRALRRQSPPQVAKIGLIASLHQLRLLIREIRALFPACRIVWDPILRTSSGVDLLPDASRESLLEVAELVDVILPNSYESRQLFGETTPGEWAEHTATAVIAKSASSTEEDVTDKAYLPDGRLIESTAPRLGEDRHGTGCLYATTLCAALAQGKDYQEALHTAQRATMHYRLGRGQEAPVRRLPLGRQMFVTHATTTAETLEQTDLVLRRGLADIVELRMKDAPWETFLHTAREALALCHAYGIPLLINDRVDIALLTGADGVHLGQGDMSPREARRLLGDYALIGLTCNSAEDLTTARTLPIDYVGIGPFRFTSTKKKLAPILGLEGYRALQLHSFPLPAYAIGSVSPEDIPDLYALGLYGVAMSSSLIHAARLAADDQP</sequence>
<feature type="binding site" evidence="9">
    <location>
        <position position="551"/>
    </location>
    <ligand>
        <name>4-amino-2-methyl-5-(diphosphooxymethyl)pyrimidine</name>
        <dbReference type="ChEBI" id="CHEBI:57841"/>
    </ligand>
</feature>
<organism evidence="14 15">
    <name type="scientific">Porphyromonas somerae</name>
    <dbReference type="NCBI Taxonomy" id="322095"/>
    <lineage>
        <taxon>Bacteria</taxon>
        <taxon>Pseudomonadati</taxon>
        <taxon>Bacteroidota</taxon>
        <taxon>Bacteroidia</taxon>
        <taxon>Bacteroidales</taxon>
        <taxon>Porphyromonadaceae</taxon>
        <taxon>Porphyromonas</taxon>
    </lineage>
</organism>
<dbReference type="Pfam" id="PF08543">
    <property type="entry name" value="Phos_pyr_kin"/>
    <property type="match status" value="1"/>
</dbReference>
<dbReference type="InterPro" id="IPR029056">
    <property type="entry name" value="Ribokinase-like"/>
</dbReference>
<dbReference type="Pfam" id="PF02581">
    <property type="entry name" value="TMP-TENI"/>
    <property type="match status" value="2"/>
</dbReference>
<dbReference type="Gene3D" id="3.20.20.70">
    <property type="entry name" value="Aldolase class I"/>
    <property type="match status" value="2"/>
</dbReference>
<dbReference type="PANTHER" id="PTHR20857:SF15">
    <property type="entry name" value="THIAMINE-PHOSPHATE SYNTHASE"/>
    <property type="match status" value="1"/>
</dbReference>
<dbReference type="InterPro" id="IPR013785">
    <property type="entry name" value="Aldolase_TIM"/>
</dbReference>
<evidence type="ECO:0000256" key="1">
    <source>
        <dbReference type="ARBA" id="ARBA00005165"/>
    </source>
</evidence>
<evidence type="ECO:0000256" key="3">
    <source>
        <dbReference type="ARBA" id="ARBA00022723"/>
    </source>
</evidence>
<dbReference type="EMBL" id="LSDK01000050">
    <property type="protein sequence ID" value="KXB77009.1"/>
    <property type="molecule type" value="Genomic_DNA"/>
</dbReference>
<dbReference type="PANTHER" id="PTHR20857">
    <property type="entry name" value="THIAMINE-PHOSPHATE PYROPHOSPHORYLASE"/>
    <property type="match status" value="1"/>
</dbReference>
<name>A0A134BAM5_9PORP</name>
<dbReference type="PATRIC" id="fig|322095.3.peg.658"/>
<feature type="binding site" evidence="9">
    <location>
        <position position="532"/>
    </location>
    <ligand>
        <name>Mg(2+)</name>
        <dbReference type="ChEBI" id="CHEBI:18420"/>
    </ligand>
</feature>
<reference evidence="15" key="1">
    <citation type="submission" date="2016-01" db="EMBL/GenBank/DDBJ databases">
        <authorList>
            <person name="Mitreva M."/>
            <person name="Pepin K.H."/>
            <person name="Mihindukulasuriya K.A."/>
            <person name="Fulton R."/>
            <person name="Fronick C."/>
            <person name="O'Laughlin M."/>
            <person name="Miner T."/>
            <person name="Herter B."/>
            <person name="Rosa B.A."/>
            <person name="Cordes M."/>
            <person name="Tomlinson C."/>
            <person name="Wollam A."/>
            <person name="Palsikar V.B."/>
            <person name="Mardis E.R."/>
            <person name="Wilson R.K."/>
        </authorList>
    </citation>
    <scope>NUCLEOTIDE SEQUENCE [LARGE SCALE GENOMIC DNA]</scope>
    <source>
        <strain evidence="15">KA00683</strain>
    </source>
</reference>
<evidence type="ECO:0000256" key="11">
    <source>
        <dbReference type="RuleBase" id="RU004253"/>
    </source>
</evidence>
<dbReference type="SUPFAM" id="SSF51391">
    <property type="entry name" value="Thiamin phosphate synthase"/>
    <property type="match status" value="2"/>
</dbReference>
<dbReference type="STRING" id="322095.HMPREF3185_00665"/>
<evidence type="ECO:0000313" key="14">
    <source>
        <dbReference type="EMBL" id="KXB77009.1"/>
    </source>
</evidence>
<feature type="domain" description="Pyridoxamine kinase/Phosphomethylpyrimidine kinase" evidence="13">
    <location>
        <begin position="213"/>
        <end position="429"/>
    </location>
</feature>
<dbReference type="InterPro" id="IPR022998">
    <property type="entry name" value="ThiamineP_synth_TenI"/>
</dbReference>
<evidence type="ECO:0000256" key="6">
    <source>
        <dbReference type="ARBA" id="ARBA00047334"/>
    </source>
</evidence>
<dbReference type="OrthoDB" id="9812206at2"/>
<dbReference type="GO" id="GO:0009229">
    <property type="term" value="P:thiamine diphosphate biosynthetic process"/>
    <property type="evidence" value="ECO:0007669"/>
    <property type="project" value="UniProtKB-UniRule"/>
</dbReference>
<keyword evidence="4 9" id="KW-0460">Magnesium</keyword>
<dbReference type="AlphaFoldDB" id="A0A134BAM5"/>
<dbReference type="GO" id="GO:0005737">
    <property type="term" value="C:cytoplasm"/>
    <property type="evidence" value="ECO:0007669"/>
    <property type="project" value="TreeGrafter"/>
</dbReference>
<evidence type="ECO:0000256" key="8">
    <source>
        <dbReference type="ARBA" id="ARBA00047883"/>
    </source>
</evidence>
<dbReference type="Proteomes" id="UP000070224">
    <property type="component" value="Unassembled WGS sequence"/>
</dbReference>
<evidence type="ECO:0000256" key="10">
    <source>
        <dbReference type="RuleBase" id="RU003826"/>
    </source>
</evidence>
<comment type="caution">
    <text evidence="14">The sequence shown here is derived from an EMBL/GenBank/DDBJ whole genome shotgun (WGS) entry which is preliminary data.</text>
</comment>
<dbReference type="GO" id="GO:0004789">
    <property type="term" value="F:thiamine-phosphate diphosphorylase activity"/>
    <property type="evidence" value="ECO:0007669"/>
    <property type="project" value="UniProtKB-UniRule"/>
</dbReference>
<keyword evidence="3 9" id="KW-0479">Metal-binding</keyword>
<gene>
    <name evidence="9" type="primary">thiE</name>
    <name evidence="14" type="ORF">HMPREF3185_00665</name>
</gene>
<evidence type="ECO:0000259" key="12">
    <source>
        <dbReference type="Pfam" id="PF02581"/>
    </source>
</evidence>
<evidence type="ECO:0000256" key="2">
    <source>
        <dbReference type="ARBA" id="ARBA00022679"/>
    </source>
</evidence>
<dbReference type="Gene3D" id="3.40.1190.20">
    <property type="match status" value="1"/>
</dbReference>
<protein>
    <recommendedName>
        <fullName evidence="9">Thiamine-phosphate synthase</fullName>
        <shortName evidence="9">TP synthase</shortName>
        <shortName evidence="9">TPS</shortName>
        <ecNumber evidence="9">2.5.1.3</ecNumber>
    </recommendedName>
    <alternativeName>
        <fullName evidence="9">Thiamine-phosphate pyrophosphorylase</fullName>
        <shortName evidence="9">TMP pyrophosphorylase</shortName>
        <shortName evidence="9">TMP-PPase</shortName>
    </alternativeName>
</protein>
<evidence type="ECO:0000256" key="9">
    <source>
        <dbReference type="HAMAP-Rule" id="MF_00097"/>
    </source>
</evidence>
<evidence type="ECO:0000259" key="13">
    <source>
        <dbReference type="Pfam" id="PF08543"/>
    </source>
</evidence>
<evidence type="ECO:0000256" key="7">
    <source>
        <dbReference type="ARBA" id="ARBA00047851"/>
    </source>
</evidence>
<comment type="catalytic activity">
    <reaction evidence="6 9 10">
        <text>4-methyl-5-(2-phosphooxyethyl)-thiazole + 4-amino-2-methyl-5-(diphosphooxymethyl)pyrimidine + H(+) = thiamine phosphate + diphosphate</text>
        <dbReference type="Rhea" id="RHEA:22328"/>
        <dbReference type="ChEBI" id="CHEBI:15378"/>
        <dbReference type="ChEBI" id="CHEBI:33019"/>
        <dbReference type="ChEBI" id="CHEBI:37575"/>
        <dbReference type="ChEBI" id="CHEBI:57841"/>
        <dbReference type="ChEBI" id="CHEBI:58296"/>
        <dbReference type="EC" id="2.5.1.3"/>
    </reaction>
</comment>
<dbReference type="GO" id="GO:0000287">
    <property type="term" value="F:magnesium ion binding"/>
    <property type="evidence" value="ECO:0007669"/>
    <property type="project" value="UniProtKB-UniRule"/>
</dbReference>
<dbReference type="NCBIfam" id="TIGR00693">
    <property type="entry name" value="thiE"/>
    <property type="match status" value="1"/>
</dbReference>
<feature type="binding site" evidence="9">
    <location>
        <begin position="577"/>
        <end position="579"/>
    </location>
    <ligand>
        <name>2-[(2R,5Z)-2-carboxy-4-methylthiazol-5(2H)-ylidene]ethyl phosphate</name>
        <dbReference type="ChEBI" id="CHEBI:62899"/>
    </ligand>
</feature>
<evidence type="ECO:0000256" key="5">
    <source>
        <dbReference type="ARBA" id="ARBA00022977"/>
    </source>
</evidence>
<keyword evidence="5 9" id="KW-0784">Thiamine biosynthesis</keyword>
<dbReference type="InterPro" id="IPR013749">
    <property type="entry name" value="PM/HMP-P_kinase-1"/>
</dbReference>
<comment type="pathway">
    <text evidence="1 9 11">Cofactor biosynthesis; thiamine diphosphate biosynthesis; thiamine phosphate from 4-amino-2-methyl-5-diphosphomethylpyrimidine and 4-methyl-5-(2-phosphoethyl)-thiazole: step 1/1.</text>
</comment>
<dbReference type="InterPro" id="IPR034291">
    <property type="entry name" value="TMP_synthase"/>
</dbReference>
<dbReference type="CDD" id="cd00564">
    <property type="entry name" value="TMP_TenI"/>
    <property type="match status" value="2"/>
</dbReference>
<accession>A0A134BAM5</accession>
<dbReference type="GO" id="GO:0009228">
    <property type="term" value="P:thiamine biosynthetic process"/>
    <property type="evidence" value="ECO:0007669"/>
    <property type="project" value="UniProtKB-KW"/>
</dbReference>
<comment type="cofactor">
    <cofactor evidence="9">
        <name>Mg(2+)</name>
        <dbReference type="ChEBI" id="CHEBI:18420"/>
    </cofactor>
    <text evidence="9">Binds 1 Mg(2+) ion per subunit.</text>
</comment>
<feature type="binding site" evidence="9">
    <location>
        <position position="580"/>
    </location>
    <ligand>
        <name>4-amino-2-methyl-5-(diphosphooxymethyl)pyrimidine</name>
        <dbReference type="ChEBI" id="CHEBI:57841"/>
    </ligand>
</feature>
<dbReference type="EC" id="2.5.1.3" evidence="9"/>
<evidence type="ECO:0000256" key="4">
    <source>
        <dbReference type="ARBA" id="ARBA00022842"/>
    </source>
</evidence>
<dbReference type="RefSeq" id="WP_060935112.1">
    <property type="nucleotide sequence ID" value="NZ_KQ960432.1"/>
</dbReference>
<dbReference type="SUPFAM" id="SSF53613">
    <property type="entry name" value="Ribokinase-like"/>
    <property type="match status" value="1"/>
</dbReference>
<keyword evidence="2 9" id="KW-0808">Transferase</keyword>
<feature type="domain" description="Thiamine phosphate synthase/TenI" evidence="12">
    <location>
        <begin position="452"/>
        <end position="631"/>
    </location>
</feature>
<dbReference type="UniPathway" id="UPA00060">
    <property type="reaction ID" value="UER00141"/>
</dbReference>
<dbReference type="HAMAP" id="MF_00097">
    <property type="entry name" value="TMP_synthase"/>
    <property type="match status" value="1"/>
</dbReference>
<proteinExistence type="inferred from homology"/>
<comment type="similarity">
    <text evidence="9 10">Belongs to the thiamine-phosphate synthase family.</text>
</comment>
<feature type="binding site" evidence="9">
    <location>
        <position position="513"/>
    </location>
    <ligand>
        <name>Mg(2+)</name>
        <dbReference type="ChEBI" id="CHEBI:18420"/>
    </ligand>
</feature>
<comment type="catalytic activity">
    <reaction evidence="7 9 10">
        <text>2-(2-carboxy-4-methylthiazol-5-yl)ethyl phosphate + 4-amino-2-methyl-5-(diphosphooxymethyl)pyrimidine + 2 H(+) = thiamine phosphate + CO2 + diphosphate</text>
        <dbReference type="Rhea" id="RHEA:47848"/>
        <dbReference type="ChEBI" id="CHEBI:15378"/>
        <dbReference type="ChEBI" id="CHEBI:16526"/>
        <dbReference type="ChEBI" id="CHEBI:33019"/>
        <dbReference type="ChEBI" id="CHEBI:37575"/>
        <dbReference type="ChEBI" id="CHEBI:57841"/>
        <dbReference type="ChEBI" id="CHEBI:62890"/>
        <dbReference type="EC" id="2.5.1.3"/>
    </reaction>
</comment>
<comment type="caution">
    <text evidence="9">Lacks conserved residue(s) required for the propagation of feature annotation.</text>
</comment>
<keyword evidence="15" id="KW-1185">Reference proteome</keyword>
<feature type="binding site" evidence="9">
    <location>
        <position position="512"/>
    </location>
    <ligand>
        <name>4-amino-2-methyl-5-(diphosphooxymethyl)pyrimidine</name>
        <dbReference type="ChEBI" id="CHEBI:57841"/>
    </ligand>
</feature>